<sequence length="183" mass="20665">MASRVRTLRRWLAGRYGADPLHLLVLLACFTLAGYAASRVVLAGVWVGFVVWFVGAAVIHDLLLYPLYTVADIAVQWRPWRRPRPPAEAAHRASWINYVRVPVGLSALLLLIWFPLVFRLSERTYRASVALDTTPYLGRWLLVTGVLFAGSALAYAIRLRRQRAARERTRRASRPGNPPKIGH</sequence>
<proteinExistence type="predicted"/>
<feature type="transmembrane region" description="Helical" evidence="1">
    <location>
        <begin position="49"/>
        <end position="75"/>
    </location>
</feature>
<protein>
    <recommendedName>
        <fullName evidence="4">Lipoprotein</fullName>
    </recommendedName>
</protein>
<gene>
    <name evidence="2" type="ORF">AB0I59_32665</name>
</gene>
<keyword evidence="1" id="KW-0812">Transmembrane</keyword>
<evidence type="ECO:0000313" key="2">
    <source>
        <dbReference type="EMBL" id="MEV0973381.1"/>
    </source>
</evidence>
<feature type="transmembrane region" description="Helical" evidence="1">
    <location>
        <begin position="21"/>
        <end position="37"/>
    </location>
</feature>
<dbReference type="RefSeq" id="WP_063818995.1">
    <property type="nucleotide sequence ID" value="NZ_JBFALK010000021.1"/>
</dbReference>
<keyword evidence="3" id="KW-1185">Reference proteome</keyword>
<name>A0ABV3GPP6_MICGL</name>
<evidence type="ECO:0000313" key="3">
    <source>
        <dbReference type="Proteomes" id="UP001551675"/>
    </source>
</evidence>
<feature type="transmembrane region" description="Helical" evidence="1">
    <location>
        <begin position="95"/>
        <end position="116"/>
    </location>
</feature>
<organism evidence="2 3">
    <name type="scientific">Microtetraspora glauca</name>
    <dbReference type="NCBI Taxonomy" id="1996"/>
    <lineage>
        <taxon>Bacteria</taxon>
        <taxon>Bacillati</taxon>
        <taxon>Actinomycetota</taxon>
        <taxon>Actinomycetes</taxon>
        <taxon>Streptosporangiales</taxon>
        <taxon>Streptosporangiaceae</taxon>
        <taxon>Microtetraspora</taxon>
    </lineage>
</organism>
<feature type="transmembrane region" description="Helical" evidence="1">
    <location>
        <begin position="136"/>
        <end position="157"/>
    </location>
</feature>
<dbReference type="EMBL" id="JBFALK010000021">
    <property type="protein sequence ID" value="MEV0973381.1"/>
    <property type="molecule type" value="Genomic_DNA"/>
</dbReference>
<dbReference type="Proteomes" id="UP001551675">
    <property type="component" value="Unassembled WGS sequence"/>
</dbReference>
<keyword evidence="1" id="KW-0472">Membrane</keyword>
<reference evidence="2 3" key="1">
    <citation type="submission" date="2024-06" db="EMBL/GenBank/DDBJ databases">
        <title>The Natural Products Discovery Center: Release of the First 8490 Sequenced Strains for Exploring Actinobacteria Biosynthetic Diversity.</title>
        <authorList>
            <person name="Kalkreuter E."/>
            <person name="Kautsar S.A."/>
            <person name="Yang D."/>
            <person name="Bader C.D."/>
            <person name="Teijaro C.N."/>
            <person name="Fluegel L."/>
            <person name="Davis C.M."/>
            <person name="Simpson J.R."/>
            <person name="Lauterbach L."/>
            <person name="Steele A.D."/>
            <person name="Gui C."/>
            <person name="Meng S."/>
            <person name="Li G."/>
            <person name="Viehrig K."/>
            <person name="Ye F."/>
            <person name="Su P."/>
            <person name="Kiefer A.F."/>
            <person name="Nichols A."/>
            <person name="Cepeda A.J."/>
            <person name="Yan W."/>
            <person name="Fan B."/>
            <person name="Jiang Y."/>
            <person name="Adhikari A."/>
            <person name="Zheng C.-J."/>
            <person name="Schuster L."/>
            <person name="Cowan T.M."/>
            <person name="Smanski M.J."/>
            <person name="Chevrette M.G."/>
            <person name="De Carvalho L.P.S."/>
            <person name="Shen B."/>
        </authorList>
    </citation>
    <scope>NUCLEOTIDE SEQUENCE [LARGE SCALE GENOMIC DNA]</scope>
    <source>
        <strain evidence="2 3">NPDC050100</strain>
    </source>
</reference>
<evidence type="ECO:0000256" key="1">
    <source>
        <dbReference type="SAM" id="Phobius"/>
    </source>
</evidence>
<accession>A0ABV3GPP6</accession>
<comment type="caution">
    <text evidence="2">The sequence shown here is derived from an EMBL/GenBank/DDBJ whole genome shotgun (WGS) entry which is preliminary data.</text>
</comment>
<keyword evidence="1" id="KW-1133">Transmembrane helix</keyword>
<evidence type="ECO:0008006" key="4">
    <source>
        <dbReference type="Google" id="ProtNLM"/>
    </source>
</evidence>